<proteinExistence type="predicted"/>
<evidence type="ECO:0000313" key="2">
    <source>
        <dbReference type="Proteomes" id="UP001314229"/>
    </source>
</evidence>
<accession>A0AAV1PZF4</accession>
<evidence type="ECO:0000313" key="1">
    <source>
        <dbReference type="EMBL" id="CAK6976813.1"/>
    </source>
</evidence>
<sequence length="166" mass="18707">MTDEGLSPELLLAMQQKCDCSICGSRLGDISTSSIGQLLPLRLLHLLSLLPRGICFCSEVRHSKISLRNCQLDHDETHHSIPHHAHQEDQQVRHDEDGCCGRLMQQGGSRLDLTWNDVKLWSFSTTDSDRSRAQSCSGSETQYVNQVPRYSCHAFHVGLLLHFLNI</sequence>
<gene>
    <name evidence="1" type="ORF">FSCOSCO3_A026102</name>
</gene>
<dbReference type="AlphaFoldDB" id="A0AAV1PZF4"/>
<name>A0AAV1PZF4_SCOSC</name>
<comment type="caution">
    <text evidence="1">The sequence shown here is derived from an EMBL/GenBank/DDBJ whole genome shotgun (WGS) entry which is preliminary data.</text>
</comment>
<keyword evidence="2" id="KW-1185">Reference proteome</keyword>
<organism evidence="1 2">
    <name type="scientific">Scomber scombrus</name>
    <name type="common">Atlantic mackerel</name>
    <name type="synonym">Scomber vernalis</name>
    <dbReference type="NCBI Taxonomy" id="13677"/>
    <lineage>
        <taxon>Eukaryota</taxon>
        <taxon>Metazoa</taxon>
        <taxon>Chordata</taxon>
        <taxon>Craniata</taxon>
        <taxon>Vertebrata</taxon>
        <taxon>Euteleostomi</taxon>
        <taxon>Actinopterygii</taxon>
        <taxon>Neopterygii</taxon>
        <taxon>Teleostei</taxon>
        <taxon>Neoteleostei</taxon>
        <taxon>Acanthomorphata</taxon>
        <taxon>Pelagiaria</taxon>
        <taxon>Scombriformes</taxon>
        <taxon>Scombridae</taxon>
        <taxon>Scomber</taxon>
    </lineage>
</organism>
<dbReference type="EMBL" id="CAWUFR010000366">
    <property type="protein sequence ID" value="CAK6976813.1"/>
    <property type="molecule type" value="Genomic_DNA"/>
</dbReference>
<protein>
    <submittedName>
        <fullName evidence="1">Uncharacterized protein</fullName>
    </submittedName>
</protein>
<reference evidence="1 2" key="1">
    <citation type="submission" date="2024-01" db="EMBL/GenBank/DDBJ databases">
        <authorList>
            <person name="Alioto T."/>
            <person name="Alioto T."/>
            <person name="Gomez Garrido J."/>
        </authorList>
    </citation>
    <scope>NUCLEOTIDE SEQUENCE [LARGE SCALE GENOMIC DNA]</scope>
</reference>
<dbReference type="Proteomes" id="UP001314229">
    <property type="component" value="Unassembled WGS sequence"/>
</dbReference>